<reference evidence="6" key="1">
    <citation type="journal article" date="2019" name="Int. J. Syst. Evol. Microbiol.">
        <title>The Global Catalogue of Microorganisms (GCM) 10K type strain sequencing project: providing services to taxonomists for standard genome sequencing and annotation.</title>
        <authorList>
            <consortium name="The Broad Institute Genomics Platform"/>
            <consortium name="The Broad Institute Genome Sequencing Center for Infectious Disease"/>
            <person name="Wu L."/>
            <person name="Ma J."/>
        </authorList>
    </citation>
    <scope>NUCLEOTIDE SEQUENCE [LARGE SCALE GENOMIC DNA]</scope>
    <source>
        <strain evidence="6">JCM 17201</strain>
    </source>
</reference>
<evidence type="ECO:0000256" key="1">
    <source>
        <dbReference type="ARBA" id="ARBA00010333"/>
    </source>
</evidence>
<keyword evidence="6" id="KW-1185">Reference proteome</keyword>
<dbReference type="RefSeq" id="WP_346078969.1">
    <property type="nucleotide sequence ID" value="NZ_BAABDG010000002.1"/>
</dbReference>
<dbReference type="Proteomes" id="UP001499994">
    <property type="component" value="Unassembled WGS sequence"/>
</dbReference>
<evidence type="ECO:0000313" key="5">
    <source>
        <dbReference type="EMBL" id="GAA3882438.1"/>
    </source>
</evidence>
<feature type="chain" id="PRO_5047397867" evidence="3">
    <location>
        <begin position="24"/>
        <end position="255"/>
    </location>
</feature>
<evidence type="ECO:0000313" key="6">
    <source>
        <dbReference type="Proteomes" id="UP001499994"/>
    </source>
</evidence>
<feature type="domain" description="Solute-binding protein family 3/N-terminal" evidence="4">
    <location>
        <begin position="25"/>
        <end position="253"/>
    </location>
</feature>
<feature type="signal peptide" evidence="3">
    <location>
        <begin position="1"/>
        <end position="23"/>
    </location>
</feature>
<dbReference type="SUPFAM" id="SSF53850">
    <property type="entry name" value="Periplasmic binding protein-like II"/>
    <property type="match status" value="1"/>
</dbReference>
<dbReference type="Pfam" id="PF00497">
    <property type="entry name" value="SBP_bac_3"/>
    <property type="match status" value="1"/>
</dbReference>
<keyword evidence="2 3" id="KW-0732">Signal</keyword>
<comment type="similarity">
    <text evidence="1">Belongs to the bacterial solute-binding protein 3 family.</text>
</comment>
<dbReference type="InterPro" id="IPR001638">
    <property type="entry name" value="Solute-binding_3/MltF_N"/>
</dbReference>
<dbReference type="PANTHER" id="PTHR35936">
    <property type="entry name" value="MEMBRANE-BOUND LYTIC MUREIN TRANSGLYCOSYLASE F"/>
    <property type="match status" value="1"/>
</dbReference>
<proteinExistence type="inferred from homology"/>
<gene>
    <name evidence="5" type="primary">hisJ_1</name>
    <name evidence="5" type="ORF">GCM10022405_04840</name>
</gene>
<sequence>MFKNIKRVALFALCFSASYNLYAQTVTIGFDPTYAPFEFKLPDGSYSGFDYDLGEKLCKQANVECKWKEISFDGIIPALQAKKIDIILSAMAITAEREKQVDFSVPLYNIPSALVVRKSNKITPENIKAGANVGVTQGTIQESYALKFWAPKGINVVSYQSQEQVYLDLENNRLDATFTNAATATSAFLNTPQGKDFMIASPTLSDEKYFGKGVGLAFRKSDLQLKDTFNQAITAIKTSDEYPKLAKKYFNFEMK</sequence>
<name>A0ABP7KM34_9GAMM</name>
<evidence type="ECO:0000256" key="2">
    <source>
        <dbReference type="ARBA" id="ARBA00022729"/>
    </source>
</evidence>
<evidence type="ECO:0000256" key="3">
    <source>
        <dbReference type="SAM" id="SignalP"/>
    </source>
</evidence>
<dbReference type="PANTHER" id="PTHR35936:SF13">
    <property type="entry name" value="HISTIDINE-BINDING PERIPLASMIC PROTEIN"/>
    <property type="match status" value="1"/>
</dbReference>
<comment type="caution">
    <text evidence="5">The sequence shown here is derived from an EMBL/GenBank/DDBJ whole genome shotgun (WGS) entry which is preliminary data.</text>
</comment>
<organism evidence="5 6">
    <name type="scientific">Gibbsiella dentisursi</name>
    <dbReference type="NCBI Taxonomy" id="796890"/>
    <lineage>
        <taxon>Bacteria</taxon>
        <taxon>Pseudomonadati</taxon>
        <taxon>Pseudomonadota</taxon>
        <taxon>Gammaproteobacteria</taxon>
        <taxon>Enterobacterales</taxon>
        <taxon>Yersiniaceae</taxon>
        <taxon>Gibbsiella</taxon>
    </lineage>
</organism>
<accession>A0ABP7KM34</accession>
<evidence type="ECO:0000259" key="4">
    <source>
        <dbReference type="SMART" id="SM00062"/>
    </source>
</evidence>
<dbReference type="SMART" id="SM00062">
    <property type="entry name" value="PBPb"/>
    <property type="match status" value="1"/>
</dbReference>
<protein>
    <submittedName>
        <fullName evidence="5">Histidine ABC transporter substrate-binding protein HisJ</fullName>
    </submittedName>
</protein>
<dbReference type="EMBL" id="BAABDG010000002">
    <property type="protein sequence ID" value="GAA3882438.1"/>
    <property type="molecule type" value="Genomic_DNA"/>
</dbReference>
<dbReference type="Gene3D" id="3.40.190.10">
    <property type="entry name" value="Periplasmic binding protein-like II"/>
    <property type="match status" value="2"/>
</dbReference>